<evidence type="ECO:0000256" key="5">
    <source>
        <dbReference type="ARBA" id="ARBA00023136"/>
    </source>
</evidence>
<feature type="transmembrane region" description="Helical" evidence="6">
    <location>
        <begin position="688"/>
        <end position="708"/>
    </location>
</feature>
<dbReference type="Proteomes" id="UP000255467">
    <property type="component" value="Unassembled WGS sequence"/>
</dbReference>
<dbReference type="PANTHER" id="PTHR39087:SF2">
    <property type="entry name" value="UPF0104 MEMBRANE PROTEIN MJ1595"/>
    <property type="match status" value="1"/>
</dbReference>
<feature type="transmembrane region" description="Helical" evidence="6">
    <location>
        <begin position="72"/>
        <end position="92"/>
    </location>
</feature>
<keyword evidence="3 6" id="KW-0812">Transmembrane</keyword>
<dbReference type="RefSeq" id="WP_039807942.1">
    <property type="nucleotide sequence ID" value="NZ_UGRY01000002.1"/>
</dbReference>
<keyword evidence="5 6" id="KW-0472">Membrane</keyword>
<dbReference type="EMBL" id="UGRY01000002">
    <property type="protein sequence ID" value="SUA74472.1"/>
    <property type="molecule type" value="Genomic_DNA"/>
</dbReference>
<evidence type="ECO:0000256" key="4">
    <source>
        <dbReference type="ARBA" id="ARBA00022989"/>
    </source>
</evidence>
<evidence type="ECO:0000313" key="8">
    <source>
        <dbReference type="Proteomes" id="UP000255467"/>
    </source>
</evidence>
<evidence type="ECO:0008006" key="9">
    <source>
        <dbReference type="Google" id="ProtNLM"/>
    </source>
</evidence>
<feature type="transmembrane region" description="Helical" evidence="6">
    <location>
        <begin position="600"/>
        <end position="629"/>
    </location>
</feature>
<reference evidence="7 8" key="1">
    <citation type="submission" date="2018-06" db="EMBL/GenBank/DDBJ databases">
        <authorList>
            <consortium name="Pathogen Informatics"/>
            <person name="Doyle S."/>
        </authorList>
    </citation>
    <scope>NUCLEOTIDE SEQUENCE [LARGE SCALE GENOMIC DNA]</scope>
    <source>
        <strain evidence="7 8">NCTC1934</strain>
    </source>
</reference>
<evidence type="ECO:0000256" key="3">
    <source>
        <dbReference type="ARBA" id="ARBA00022692"/>
    </source>
</evidence>
<dbReference type="NCBIfam" id="TIGR00374">
    <property type="entry name" value="flippase-like domain"/>
    <property type="match status" value="1"/>
</dbReference>
<evidence type="ECO:0000256" key="2">
    <source>
        <dbReference type="ARBA" id="ARBA00022475"/>
    </source>
</evidence>
<feature type="transmembrane region" description="Helical" evidence="6">
    <location>
        <begin position="568"/>
        <end position="585"/>
    </location>
</feature>
<evidence type="ECO:0000313" key="7">
    <source>
        <dbReference type="EMBL" id="SUA74472.1"/>
    </source>
</evidence>
<evidence type="ECO:0000256" key="1">
    <source>
        <dbReference type="ARBA" id="ARBA00004651"/>
    </source>
</evidence>
<name>A0A378YB62_9NOCA</name>
<accession>A0A378YB62</accession>
<feature type="transmembrane region" description="Helical" evidence="6">
    <location>
        <begin position="817"/>
        <end position="837"/>
    </location>
</feature>
<keyword evidence="8" id="KW-1185">Reference proteome</keyword>
<dbReference type="InterPro" id="IPR022791">
    <property type="entry name" value="L-PG_synthase/AglD"/>
</dbReference>
<feature type="transmembrane region" description="Helical" evidence="6">
    <location>
        <begin position="168"/>
        <end position="187"/>
    </location>
</feature>
<comment type="subcellular location">
    <subcellularLocation>
        <location evidence="1">Cell membrane</location>
        <topology evidence="1">Multi-pass membrane protein</topology>
    </subcellularLocation>
</comment>
<proteinExistence type="predicted"/>
<keyword evidence="4 6" id="KW-1133">Transmembrane helix</keyword>
<feature type="transmembrane region" description="Helical" evidence="6">
    <location>
        <begin position="145"/>
        <end position="161"/>
    </location>
</feature>
<feature type="transmembrane region" description="Helical" evidence="6">
    <location>
        <begin position="99"/>
        <end position="125"/>
    </location>
</feature>
<dbReference type="STRING" id="1406858.GCA_000710895_00668"/>
<evidence type="ECO:0000256" key="6">
    <source>
        <dbReference type="SAM" id="Phobius"/>
    </source>
</evidence>
<feature type="transmembrane region" description="Helical" evidence="6">
    <location>
        <begin position="788"/>
        <end position="810"/>
    </location>
</feature>
<organism evidence="7 8">
    <name type="scientific">Nocardia otitidiscaviarum</name>
    <dbReference type="NCBI Taxonomy" id="1823"/>
    <lineage>
        <taxon>Bacteria</taxon>
        <taxon>Bacillati</taxon>
        <taxon>Actinomycetota</taxon>
        <taxon>Actinomycetes</taxon>
        <taxon>Mycobacteriales</taxon>
        <taxon>Nocardiaceae</taxon>
        <taxon>Nocardia</taxon>
    </lineage>
</organism>
<feature type="transmembrane region" description="Helical" evidence="6">
    <location>
        <begin position="763"/>
        <end position="782"/>
    </location>
</feature>
<dbReference type="Pfam" id="PF03706">
    <property type="entry name" value="LPG_synthase_TM"/>
    <property type="match status" value="1"/>
</dbReference>
<dbReference type="AlphaFoldDB" id="A0A378YB62"/>
<sequence length="870" mass="92613">MRVDGREIPVAGSLLQPRLRRTSDILRVVLSTLLVAVVIVGSLITRPQWEALERSLSEIIGFLTPEQSNAVYIVYGFAILALPFAIFLRLIWRRQWKLLGGYLSAGLIALLAFSFTGTGFAAPTWHLSEPQQVNTFLSQFLDDPRWIAMLAATLTVASPWLPVRARRWWWTLLLAFVPIHLVVSLVVPARALLGLAIGWFVGAVIVLVVGTPALEVPLDAAVRVLARRGYQVNAFKVLRPGGRGPLVLSASTTPRAGTSPAATPGMAAVIASGSVSVRGSTHKTARAAGGGATTAVATANQTAAETTSTPDGLAAARDQTDSGAAALDAMRHTPAEDELIVELYGANQRSRSALQALRRWLTIRSGEYPALFASMRRAVEHRALMGIAIGDLGLGSNKPLTVAALDRGWMLYAHTVAAGEPLADTHGEQLADVWRALDTMHKAQISHGELRAEDVRVAGGDVLFGGFTQSEFGAYEARFQSDVAQLLVTTADVFGAETAVRTALEVLGTQRVLTASRRLTKVAIPVQVRKSVPDFKEVLKATRDQVAHQTGQDRIEAAQITRFSRNQIIQLVLLIGLVYVAYPYISAVPTFTSELSNANWWWALLGLLVSVLKYIGAAMALWACAGAAVNLRNLMLMQVANTFAATTTPAGVGGLALSVRFLQKSGLGAVRATAAVAMQQSVQVVTHIVLLIFFSVAAGVSADLSHIFPNATVLYLVGGVLLGLLGVSIFLPTVRRWLRTEVRPQLAEVVNSLRELARSPLRLVMIVGGCAATTLGAALALWTSIEAFGGSTTFVTVTVVTMIGGTLASAAPTPGGVGAVEAALIGGLAAFGVPASIAVPSVLLYRVLTCWLPVFVGWPIMRWLTANDMI</sequence>
<keyword evidence="2" id="KW-1003">Cell membrane</keyword>
<feature type="transmembrane region" description="Helical" evidence="6">
    <location>
        <begin position="193"/>
        <end position="218"/>
    </location>
</feature>
<feature type="transmembrane region" description="Helical" evidence="6">
    <location>
        <begin position="25"/>
        <end position="44"/>
    </location>
</feature>
<protein>
    <recommendedName>
        <fullName evidence="9">Flippase-like domain-containing protein</fullName>
    </recommendedName>
</protein>
<feature type="transmembrane region" description="Helical" evidence="6">
    <location>
        <begin position="714"/>
        <end position="734"/>
    </location>
</feature>
<dbReference type="GO" id="GO:0005886">
    <property type="term" value="C:plasma membrane"/>
    <property type="evidence" value="ECO:0007669"/>
    <property type="project" value="UniProtKB-SubCell"/>
</dbReference>
<dbReference type="PANTHER" id="PTHR39087">
    <property type="entry name" value="UPF0104 MEMBRANE PROTEIN MJ1595"/>
    <property type="match status" value="1"/>
</dbReference>
<gene>
    <name evidence="7" type="ORF">NCTC1934_01606</name>
</gene>
<feature type="transmembrane region" description="Helical" evidence="6">
    <location>
        <begin position="843"/>
        <end position="864"/>
    </location>
</feature>